<feature type="domain" description="Glycosyl transferase family 25" evidence="1">
    <location>
        <begin position="18"/>
        <end position="124"/>
    </location>
</feature>
<name>A0A0S4KXL7_9BACT</name>
<dbReference type="InterPro" id="IPR002654">
    <property type="entry name" value="Glyco_trans_25"/>
</dbReference>
<sequence length="248" mass="28482">MKADARREDGDNFGLGGTFVINVRSFVERRRHIERQLDPLGLRYEFIHDYDVPDLQDEAALRYLQGSGLSPAQQSCAMKHVQAHRLLIERNWRRALILEDDVILLPGFVQGVRDALAESSGFEEPFVLFIGSGGNLYTPRSRLVPGRRLYRSSRGRLAEAYIVGRRAAELRVSWIEQHGIVLPADNLFERIDREQSIASYWLEEPVAVQGSKNGTFRSALEPAPPKFVQRIKFALQRLRRKYFYRAQA</sequence>
<reference evidence="3" key="1">
    <citation type="submission" date="2015-09" db="EMBL/GenBank/DDBJ databases">
        <authorList>
            <person name="Daims H."/>
        </authorList>
    </citation>
    <scope>NUCLEOTIDE SEQUENCE [LARGE SCALE GENOMIC DNA]</scope>
</reference>
<gene>
    <name evidence="2" type="ORF">NITINOP_3092</name>
</gene>
<evidence type="ECO:0000313" key="3">
    <source>
        <dbReference type="Proteomes" id="UP000066284"/>
    </source>
</evidence>
<evidence type="ECO:0000259" key="1">
    <source>
        <dbReference type="Pfam" id="PF01755"/>
    </source>
</evidence>
<keyword evidence="3" id="KW-1185">Reference proteome</keyword>
<keyword evidence="2" id="KW-0808">Transferase</keyword>
<proteinExistence type="predicted"/>
<dbReference type="AlphaFoldDB" id="A0A0S4KXL7"/>
<dbReference type="EMBL" id="LN885086">
    <property type="protein sequence ID" value="CUQ68064.1"/>
    <property type="molecule type" value="Genomic_DNA"/>
</dbReference>
<dbReference type="STRING" id="1715989.NITINOP_3092"/>
<evidence type="ECO:0000313" key="2">
    <source>
        <dbReference type="EMBL" id="CUQ68064.1"/>
    </source>
</evidence>
<dbReference type="Pfam" id="PF01755">
    <property type="entry name" value="Glyco_transf_25"/>
    <property type="match status" value="1"/>
</dbReference>
<dbReference type="CDD" id="cd06532">
    <property type="entry name" value="Glyco_transf_25"/>
    <property type="match status" value="1"/>
</dbReference>
<organism evidence="2 3">
    <name type="scientific">Candidatus Nitrospira inopinata</name>
    <dbReference type="NCBI Taxonomy" id="1715989"/>
    <lineage>
        <taxon>Bacteria</taxon>
        <taxon>Pseudomonadati</taxon>
        <taxon>Nitrospirota</taxon>
        <taxon>Nitrospiria</taxon>
        <taxon>Nitrospirales</taxon>
        <taxon>Nitrospiraceae</taxon>
        <taxon>Nitrospira</taxon>
    </lineage>
</organism>
<dbReference type="RefSeq" id="WP_062487104.1">
    <property type="nucleotide sequence ID" value="NZ_LN885086.1"/>
</dbReference>
<dbReference type="OrthoDB" id="259382at2"/>
<accession>A0A0S4KXL7</accession>
<dbReference type="GO" id="GO:0016740">
    <property type="term" value="F:transferase activity"/>
    <property type="evidence" value="ECO:0007669"/>
    <property type="project" value="UniProtKB-KW"/>
</dbReference>
<protein>
    <submittedName>
        <fullName evidence="2">Glycosyl transferase family 25</fullName>
    </submittedName>
</protein>
<dbReference type="KEGG" id="nio:NITINOP_3092"/>
<dbReference type="Proteomes" id="UP000066284">
    <property type="component" value="Chromosome 1"/>
</dbReference>